<evidence type="ECO:0000313" key="2">
    <source>
        <dbReference type="Proteomes" id="UP000035760"/>
    </source>
</evidence>
<proteinExistence type="predicted"/>
<organism evidence="1 2">
    <name type="scientific">Candidatus Competibacter denitrificans Run_A_D11</name>
    <dbReference type="NCBI Taxonomy" id="1400863"/>
    <lineage>
        <taxon>Bacteria</taxon>
        <taxon>Pseudomonadati</taxon>
        <taxon>Pseudomonadota</taxon>
        <taxon>Gammaproteobacteria</taxon>
        <taxon>Candidatus Competibacteraceae</taxon>
        <taxon>Candidatus Competibacter</taxon>
    </lineage>
</organism>
<sequence length="66" mass="7735">MLGIHRATKLWHFSPLNQLRKRSFVQSLRGDVLLWVFALQKHIAKSIRLAIGLRNDAVRLDSCFYE</sequence>
<dbReference type="AlphaFoldDB" id="W6M9J8"/>
<dbReference type="EMBL" id="CBTJ020000116">
    <property type="protein sequence ID" value="CDI04696.1"/>
    <property type="molecule type" value="Genomic_DNA"/>
</dbReference>
<evidence type="ECO:0000313" key="1">
    <source>
        <dbReference type="EMBL" id="CDI04696.1"/>
    </source>
</evidence>
<keyword evidence="2" id="KW-1185">Reference proteome</keyword>
<dbReference type="Proteomes" id="UP000035760">
    <property type="component" value="Unassembled WGS sequence"/>
</dbReference>
<gene>
    <name evidence="1" type="ORF">BN873_p40001</name>
</gene>
<comment type="caution">
    <text evidence="1">The sequence shown here is derived from an EMBL/GenBank/DDBJ whole genome shotgun (WGS) entry which is preliminary data.</text>
</comment>
<name>W6M9J8_9GAMM</name>
<reference evidence="1" key="2">
    <citation type="submission" date="2014-03" db="EMBL/GenBank/DDBJ databases">
        <title>Candidatus Competibacter-lineage genomes retrieved from metagenomes reveal functional metabolic diversity.</title>
        <authorList>
            <person name="McIlroy S.J."/>
            <person name="Albertsen M."/>
            <person name="Andresen E.K."/>
            <person name="Saunders A.M."/>
            <person name="Kristiansen R."/>
            <person name="Stokholm-Bjerregaard M."/>
            <person name="Nielsen K.L."/>
            <person name="Nielsen P.H."/>
        </authorList>
    </citation>
    <scope>NUCLEOTIDE SEQUENCE</scope>
    <source>
        <strain evidence="1">Run_A_D11</strain>
    </source>
</reference>
<accession>W6M9J8</accession>
<protein>
    <submittedName>
        <fullName evidence="1">Uncharacterized protein</fullName>
    </submittedName>
</protein>
<reference evidence="1" key="1">
    <citation type="submission" date="2013-07" db="EMBL/GenBank/DDBJ databases">
        <authorList>
            <person name="McIlroy S."/>
        </authorList>
    </citation>
    <scope>NUCLEOTIDE SEQUENCE [LARGE SCALE GENOMIC DNA]</scope>
    <source>
        <strain evidence="1">Run_A_D11</strain>
    </source>
</reference>